<dbReference type="InterPro" id="IPR052345">
    <property type="entry name" value="Rad_response_metalloprotease"/>
</dbReference>
<name>A0A1G8C9J7_9PSEU</name>
<dbReference type="Proteomes" id="UP000199623">
    <property type="component" value="Unassembled WGS sequence"/>
</dbReference>
<keyword evidence="4" id="KW-1185">Reference proteome</keyword>
<dbReference type="Gene3D" id="1.10.260.40">
    <property type="entry name" value="lambda repressor-like DNA-binding domains"/>
    <property type="match status" value="1"/>
</dbReference>
<accession>A0A1G8C9J7</accession>
<dbReference type="PANTHER" id="PTHR43236:SF1">
    <property type="entry name" value="BLL7220 PROTEIN"/>
    <property type="match status" value="1"/>
</dbReference>
<evidence type="ECO:0000256" key="1">
    <source>
        <dbReference type="ARBA" id="ARBA00007227"/>
    </source>
</evidence>
<dbReference type="EMBL" id="FNCC01000021">
    <property type="protein sequence ID" value="SDH41989.1"/>
    <property type="molecule type" value="Genomic_DNA"/>
</dbReference>
<dbReference type="STRING" id="200378.SAMN05216553_12174"/>
<dbReference type="InterPro" id="IPR010359">
    <property type="entry name" value="IrrE_HExxH"/>
</dbReference>
<reference evidence="4" key="1">
    <citation type="submission" date="2016-10" db="EMBL/GenBank/DDBJ databases">
        <authorList>
            <person name="Varghese N."/>
            <person name="Submissions S."/>
        </authorList>
    </citation>
    <scope>NUCLEOTIDE SEQUENCE [LARGE SCALE GENOMIC DNA]</scope>
    <source>
        <strain evidence="4">CGMCC 4.3506</strain>
    </source>
</reference>
<dbReference type="InterPro" id="IPR010982">
    <property type="entry name" value="Lambda_DNA-bd_dom_sf"/>
</dbReference>
<dbReference type="Gene3D" id="1.10.10.2910">
    <property type="match status" value="1"/>
</dbReference>
<dbReference type="InterPro" id="IPR001387">
    <property type="entry name" value="Cro/C1-type_HTH"/>
</dbReference>
<protein>
    <submittedName>
        <fullName evidence="3">Helix-turn-helix domain-containing protein</fullName>
    </submittedName>
</protein>
<gene>
    <name evidence="3" type="ORF">SAMN05216553_12174</name>
</gene>
<evidence type="ECO:0000313" key="3">
    <source>
        <dbReference type="EMBL" id="SDH41989.1"/>
    </source>
</evidence>
<dbReference type="AlphaFoldDB" id="A0A1G8C9J7"/>
<dbReference type="GO" id="GO:0003677">
    <property type="term" value="F:DNA binding"/>
    <property type="evidence" value="ECO:0007669"/>
    <property type="project" value="InterPro"/>
</dbReference>
<dbReference type="Pfam" id="PF06114">
    <property type="entry name" value="Peptidase_M78"/>
    <property type="match status" value="1"/>
</dbReference>
<dbReference type="Pfam" id="PF01381">
    <property type="entry name" value="HTH_3"/>
    <property type="match status" value="1"/>
</dbReference>
<comment type="similarity">
    <text evidence="1">Belongs to the short-chain fatty acyl-CoA assimilation regulator (ScfR) family.</text>
</comment>
<dbReference type="SMART" id="SM00530">
    <property type="entry name" value="HTH_XRE"/>
    <property type="match status" value="1"/>
</dbReference>
<evidence type="ECO:0000259" key="2">
    <source>
        <dbReference type="PROSITE" id="PS50943"/>
    </source>
</evidence>
<evidence type="ECO:0000313" key="4">
    <source>
        <dbReference type="Proteomes" id="UP000199623"/>
    </source>
</evidence>
<feature type="domain" description="HTH cro/C1-type" evidence="2">
    <location>
        <begin position="20"/>
        <end position="74"/>
    </location>
</feature>
<dbReference type="CDD" id="cd00093">
    <property type="entry name" value="HTH_XRE"/>
    <property type="match status" value="1"/>
</dbReference>
<proteinExistence type="inferred from homology"/>
<organism evidence="3 4">
    <name type="scientific">Lentzea fradiae</name>
    <dbReference type="NCBI Taxonomy" id="200378"/>
    <lineage>
        <taxon>Bacteria</taxon>
        <taxon>Bacillati</taxon>
        <taxon>Actinomycetota</taxon>
        <taxon>Actinomycetes</taxon>
        <taxon>Pseudonocardiales</taxon>
        <taxon>Pseudonocardiaceae</taxon>
        <taxon>Lentzea</taxon>
    </lineage>
</organism>
<dbReference type="SUPFAM" id="SSF47413">
    <property type="entry name" value="lambda repressor-like DNA-binding domains"/>
    <property type="match status" value="1"/>
</dbReference>
<dbReference type="PROSITE" id="PS50943">
    <property type="entry name" value="HTH_CROC1"/>
    <property type="match status" value="1"/>
</dbReference>
<dbReference type="OrthoDB" id="9794834at2"/>
<dbReference type="PANTHER" id="PTHR43236">
    <property type="entry name" value="ANTITOXIN HIGA1"/>
    <property type="match status" value="1"/>
</dbReference>
<sequence>MCENRTMGEVREWSQVGERVRDARIGAGLSQAELGAALSLDRTMIAKIEAGTRRVDALELTRLATALDVPLDYFLHTASAVLSRRAEFSEDTATDAGRQVHRLDACLEAWARDVRQLVDLGTLSPRTPRRKDGVATDDDARRVALQIRRDAGLALEPVQSLMDLCERNGQYVLVADLPGDGASMVVGDDLAVAVVSRSADPGRRRATAAHELGHMVLGDAYSSDLGVHTSLRDREAVIDAFAAELLLPREAVSKARSRQDLVELAARYRTSWSLATRQARLAEVVDAAEAHAWKKRTPTRAELMDAVGWAPQPDLNAVRVPRGYATAVMEAWKRDLLTSSRVVELMHGQVAEADLPVAPDDEVAP</sequence>